<evidence type="ECO:0000259" key="1">
    <source>
        <dbReference type="Pfam" id="PF13472"/>
    </source>
</evidence>
<name>A0A842HCI2_9BACT</name>
<dbReference type="InterPro" id="IPR013830">
    <property type="entry name" value="SGNH_hydro"/>
</dbReference>
<organism evidence="2 3">
    <name type="scientific">Ruficoccus amylovorans</name>
    <dbReference type="NCBI Taxonomy" id="1804625"/>
    <lineage>
        <taxon>Bacteria</taxon>
        <taxon>Pseudomonadati</taxon>
        <taxon>Verrucomicrobiota</taxon>
        <taxon>Opitutia</taxon>
        <taxon>Puniceicoccales</taxon>
        <taxon>Cerasicoccaceae</taxon>
        <taxon>Ruficoccus</taxon>
    </lineage>
</organism>
<accession>A0A842HCI2</accession>
<comment type="caution">
    <text evidence="2">The sequence shown here is derived from an EMBL/GenBank/DDBJ whole genome shotgun (WGS) entry which is preliminary data.</text>
</comment>
<keyword evidence="2" id="KW-0378">Hydrolase</keyword>
<sequence length="385" mass="42643">MQIEGIAGSESDERPMYKYNLTFIAVMLSMFSISSALDVRSSLCDNGQSLPVWEQGSLIQNETVLFREDTSGGYYANLLFEPDEIISVRAVNGTVEYDVGMFTINGRSISIKGKILHLDESEVYPTDSASGTQPHIEVGRLIKYGERDTFHSKQVNVTYTTSSDWDGPLPSSQCKYLQRFNQRLAESSTVKIVLLGDSISHGANASATTPVFPNQPPYIELVANRLGSQCKSSIEVANLSVGGKNIFWAESQVGSVVKENPDLVIIAFGMNDASSDMSVRDFVITLSRIIDAIKTSDSDAEFLVVSGITPNPDWSMSKMDRRQPFHQAMRVYCDENDVAFCDVYSVWNYLVDRKGYLSLSGNGVNHPNDYGHRLYADIILKAITK</sequence>
<dbReference type="AlphaFoldDB" id="A0A842HCI2"/>
<dbReference type="RefSeq" id="WP_185674266.1">
    <property type="nucleotide sequence ID" value="NZ_JACHVB010000013.1"/>
</dbReference>
<dbReference type="PANTHER" id="PTHR30383">
    <property type="entry name" value="THIOESTERASE 1/PROTEASE 1/LYSOPHOSPHOLIPASE L1"/>
    <property type="match status" value="1"/>
</dbReference>
<dbReference type="InterPro" id="IPR051532">
    <property type="entry name" value="Ester_Hydrolysis_Enzymes"/>
</dbReference>
<dbReference type="CDD" id="cd00229">
    <property type="entry name" value="SGNH_hydrolase"/>
    <property type="match status" value="1"/>
</dbReference>
<gene>
    <name evidence="2" type="ORF">H5P28_03170</name>
</gene>
<dbReference type="PANTHER" id="PTHR30383:SF28">
    <property type="entry name" value="LIPASE_ACYLHYDROLASE"/>
    <property type="match status" value="1"/>
</dbReference>
<protein>
    <submittedName>
        <fullName evidence="2">SGNH/GDSL hydrolase family protein</fullName>
    </submittedName>
</protein>
<evidence type="ECO:0000313" key="3">
    <source>
        <dbReference type="Proteomes" id="UP000546464"/>
    </source>
</evidence>
<dbReference type="InterPro" id="IPR036514">
    <property type="entry name" value="SGNH_hydro_sf"/>
</dbReference>
<dbReference type="EMBL" id="JACHVB010000013">
    <property type="protein sequence ID" value="MBC2593254.1"/>
    <property type="molecule type" value="Genomic_DNA"/>
</dbReference>
<dbReference type="Pfam" id="PF13472">
    <property type="entry name" value="Lipase_GDSL_2"/>
    <property type="match status" value="1"/>
</dbReference>
<proteinExistence type="predicted"/>
<dbReference type="Gene3D" id="3.40.50.1110">
    <property type="entry name" value="SGNH hydrolase"/>
    <property type="match status" value="1"/>
</dbReference>
<dbReference type="SUPFAM" id="SSF52266">
    <property type="entry name" value="SGNH hydrolase"/>
    <property type="match status" value="1"/>
</dbReference>
<dbReference type="Proteomes" id="UP000546464">
    <property type="component" value="Unassembled WGS sequence"/>
</dbReference>
<reference evidence="2 3" key="1">
    <citation type="submission" date="2020-07" db="EMBL/GenBank/DDBJ databases">
        <authorList>
            <person name="Feng X."/>
        </authorList>
    </citation>
    <scope>NUCLEOTIDE SEQUENCE [LARGE SCALE GENOMIC DNA]</scope>
    <source>
        <strain evidence="2 3">JCM31066</strain>
    </source>
</reference>
<dbReference type="GO" id="GO:0004622">
    <property type="term" value="F:phosphatidylcholine lysophospholipase activity"/>
    <property type="evidence" value="ECO:0007669"/>
    <property type="project" value="TreeGrafter"/>
</dbReference>
<feature type="domain" description="SGNH hydrolase-type esterase" evidence="1">
    <location>
        <begin position="194"/>
        <end position="374"/>
    </location>
</feature>
<keyword evidence="3" id="KW-1185">Reference proteome</keyword>
<evidence type="ECO:0000313" key="2">
    <source>
        <dbReference type="EMBL" id="MBC2593254.1"/>
    </source>
</evidence>